<dbReference type="CDD" id="cd03042">
    <property type="entry name" value="GST_N_Zeta"/>
    <property type="match status" value="1"/>
</dbReference>
<comment type="catalytic activity">
    <reaction evidence="1">
        <text>4-maleylacetoacetate = 4-fumarylacetoacetate</text>
        <dbReference type="Rhea" id="RHEA:14817"/>
        <dbReference type="ChEBI" id="CHEBI:17105"/>
        <dbReference type="ChEBI" id="CHEBI:18034"/>
        <dbReference type="EC" id="5.2.1.2"/>
    </reaction>
</comment>
<dbReference type="InterPro" id="IPR040079">
    <property type="entry name" value="Glutathione_S-Trfase"/>
</dbReference>
<dbReference type="InterPro" id="IPR036282">
    <property type="entry name" value="Glutathione-S-Trfase_C_sf"/>
</dbReference>
<evidence type="ECO:0000256" key="4">
    <source>
        <dbReference type="ARBA" id="ARBA00010007"/>
    </source>
</evidence>
<dbReference type="SUPFAM" id="SSF47616">
    <property type="entry name" value="GST C-terminal domain-like"/>
    <property type="match status" value="1"/>
</dbReference>
<dbReference type="CDD" id="cd03191">
    <property type="entry name" value="GST_C_Zeta"/>
    <property type="match status" value="1"/>
</dbReference>
<dbReference type="InterPro" id="IPR005955">
    <property type="entry name" value="GST_Zeta"/>
</dbReference>
<reference evidence="12" key="1">
    <citation type="submission" date="2017-02" db="UniProtKB">
        <authorList>
            <consortium name="WormBaseParasite"/>
        </authorList>
    </citation>
    <scope>IDENTIFICATION</scope>
</reference>
<dbReference type="InterPro" id="IPR010987">
    <property type="entry name" value="Glutathione-S-Trfase_C-like"/>
</dbReference>
<gene>
    <name evidence="10" type="ORF">NBR_LOCUS997</name>
</gene>
<dbReference type="SFLD" id="SFLDG00358">
    <property type="entry name" value="Main_(cytGST)"/>
    <property type="match status" value="1"/>
</dbReference>
<dbReference type="UniPathway" id="UPA00139">
    <property type="reaction ID" value="UER00340"/>
</dbReference>
<evidence type="ECO:0000313" key="10">
    <source>
        <dbReference type="EMBL" id="VDL64172.1"/>
    </source>
</evidence>
<feature type="domain" description="GST C-terminal" evidence="9">
    <location>
        <begin position="90"/>
        <end position="225"/>
    </location>
</feature>
<comment type="cofactor">
    <cofactor evidence="2">
        <name>glutathione</name>
        <dbReference type="ChEBI" id="CHEBI:57925"/>
    </cofactor>
</comment>
<dbReference type="InterPro" id="IPR004045">
    <property type="entry name" value="Glutathione_S-Trfase_N"/>
</dbReference>
<dbReference type="AlphaFoldDB" id="A0A0N4XEP4"/>
<dbReference type="PANTHER" id="PTHR42673">
    <property type="entry name" value="MALEYLACETOACETATE ISOMERASE"/>
    <property type="match status" value="1"/>
</dbReference>
<dbReference type="InterPro" id="IPR034333">
    <property type="entry name" value="GST_Zeta_N"/>
</dbReference>
<keyword evidence="6" id="KW-0828">Tyrosine catabolism</keyword>
<feature type="domain" description="GST N-terminal" evidence="8">
    <location>
        <begin position="2"/>
        <end position="84"/>
    </location>
</feature>
<dbReference type="InterPro" id="IPR036249">
    <property type="entry name" value="Thioredoxin-like_sf"/>
</dbReference>
<evidence type="ECO:0000259" key="8">
    <source>
        <dbReference type="PROSITE" id="PS50404"/>
    </source>
</evidence>
<dbReference type="OMA" id="CCQRIII"/>
<comment type="pathway">
    <text evidence="3">Amino-acid degradation; L-phenylalanine degradation; acetoacetate and fumarate from L-phenylalanine: step 5/6.</text>
</comment>
<dbReference type="Gene3D" id="3.40.30.10">
    <property type="entry name" value="Glutaredoxin"/>
    <property type="match status" value="1"/>
</dbReference>
<evidence type="ECO:0000256" key="3">
    <source>
        <dbReference type="ARBA" id="ARBA00004671"/>
    </source>
</evidence>
<dbReference type="GO" id="GO:0016034">
    <property type="term" value="F:maleylacetoacetate isomerase activity"/>
    <property type="evidence" value="ECO:0007669"/>
    <property type="project" value="UniProtKB-EC"/>
</dbReference>
<evidence type="ECO:0000256" key="7">
    <source>
        <dbReference type="ARBA" id="ARBA00023232"/>
    </source>
</evidence>
<dbReference type="Pfam" id="PF13409">
    <property type="entry name" value="GST_N_2"/>
    <property type="match status" value="1"/>
</dbReference>
<protein>
    <recommendedName>
        <fullName evidence="5">maleylacetoacetate isomerase</fullName>
        <ecNumber evidence="5">5.2.1.2</ecNumber>
    </recommendedName>
</protein>
<dbReference type="STRING" id="27835.A0A0N4XEP4"/>
<dbReference type="PROSITE" id="PS50404">
    <property type="entry name" value="GST_NTER"/>
    <property type="match status" value="1"/>
</dbReference>
<evidence type="ECO:0000256" key="6">
    <source>
        <dbReference type="ARBA" id="ARBA00022878"/>
    </source>
</evidence>
<keyword evidence="11" id="KW-1185">Reference proteome</keyword>
<evidence type="ECO:0000313" key="11">
    <source>
        <dbReference type="Proteomes" id="UP000271162"/>
    </source>
</evidence>
<accession>A0A0N4XEP4</accession>
<dbReference type="GO" id="GO:0005739">
    <property type="term" value="C:mitochondrion"/>
    <property type="evidence" value="ECO:0007669"/>
    <property type="project" value="TreeGrafter"/>
</dbReference>
<dbReference type="InterPro" id="IPR034330">
    <property type="entry name" value="GST_Zeta_C"/>
</dbReference>
<evidence type="ECO:0000256" key="2">
    <source>
        <dbReference type="ARBA" id="ARBA00001955"/>
    </source>
</evidence>
<dbReference type="NCBIfam" id="TIGR01262">
    <property type="entry name" value="maiA"/>
    <property type="match status" value="1"/>
</dbReference>
<name>A0A0N4XEP4_NIPBR</name>
<dbReference type="PROSITE" id="PS50405">
    <property type="entry name" value="GST_CTER"/>
    <property type="match status" value="1"/>
</dbReference>
<dbReference type="EC" id="5.2.1.2" evidence="5"/>
<dbReference type="GO" id="GO:0004364">
    <property type="term" value="F:glutathione transferase activity"/>
    <property type="evidence" value="ECO:0007669"/>
    <property type="project" value="TreeGrafter"/>
</dbReference>
<comment type="similarity">
    <text evidence="4">Belongs to the GST superfamily. Zeta family.</text>
</comment>
<keyword evidence="7" id="KW-0585">Phenylalanine catabolism</keyword>
<evidence type="ECO:0000259" key="9">
    <source>
        <dbReference type="PROSITE" id="PS50405"/>
    </source>
</evidence>
<evidence type="ECO:0000313" key="12">
    <source>
        <dbReference type="WBParaSite" id="NBR_0000099601-mRNA-1"/>
    </source>
</evidence>
<evidence type="ECO:0000256" key="5">
    <source>
        <dbReference type="ARBA" id="ARBA00013199"/>
    </source>
</evidence>
<reference evidence="10 11" key="2">
    <citation type="submission" date="2018-11" db="EMBL/GenBank/DDBJ databases">
        <authorList>
            <consortium name="Pathogen Informatics"/>
        </authorList>
    </citation>
    <scope>NUCLEOTIDE SEQUENCE [LARGE SCALE GENOMIC DNA]</scope>
</reference>
<dbReference type="GO" id="GO:0006749">
    <property type="term" value="P:glutathione metabolic process"/>
    <property type="evidence" value="ECO:0007669"/>
    <property type="project" value="TreeGrafter"/>
</dbReference>
<dbReference type="EMBL" id="UYSL01000637">
    <property type="protein sequence ID" value="VDL64172.1"/>
    <property type="molecule type" value="Genomic_DNA"/>
</dbReference>
<organism evidence="12">
    <name type="scientific">Nippostrongylus brasiliensis</name>
    <name type="common">Rat hookworm</name>
    <dbReference type="NCBI Taxonomy" id="27835"/>
    <lineage>
        <taxon>Eukaryota</taxon>
        <taxon>Metazoa</taxon>
        <taxon>Ecdysozoa</taxon>
        <taxon>Nematoda</taxon>
        <taxon>Chromadorea</taxon>
        <taxon>Rhabditida</taxon>
        <taxon>Rhabditina</taxon>
        <taxon>Rhabditomorpha</taxon>
        <taxon>Strongyloidea</taxon>
        <taxon>Heligmosomidae</taxon>
        <taxon>Nippostrongylus</taxon>
    </lineage>
</organism>
<dbReference type="GO" id="GO:0006559">
    <property type="term" value="P:L-phenylalanine catabolic process"/>
    <property type="evidence" value="ECO:0007669"/>
    <property type="project" value="UniProtKB-UniPathway"/>
</dbReference>
<dbReference type="SUPFAM" id="SSF52833">
    <property type="entry name" value="Thioredoxin-like"/>
    <property type="match status" value="1"/>
</dbReference>
<dbReference type="PANTHER" id="PTHR42673:SF4">
    <property type="entry name" value="MALEYLACETOACETATE ISOMERASE"/>
    <property type="match status" value="1"/>
</dbReference>
<proteinExistence type="inferred from homology"/>
<dbReference type="Gene3D" id="1.20.1050.10">
    <property type="match status" value="1"/>
</dbReference>
<sequence length="227" mass="25162">MPSFVLYSYWRSSCAWRVRIALNLKKAEYEYKTVNLLSADALSDPTFRAVNPAGKVPALVVDGQPLTESLAIIEYLDEIFPDVSPLLPQDPIQRAQARAIALQITAGIQPIQNLRVLKHVNSLIPNSGQQWAKHWLSDGLRDLENMLSRTSGCYAVGNSITVADLCIPSIVYNARRYESPLLSFLLPLNGVEVEQFPTLCKVNDNLSKIPEFIAAEANNQPDAQLNA</sequence>
<dbReference type="WBParaSite" id="NBR_0000099601-mRNA-1">
    <property type="protein sequence ID" value="NBR_0000099601-mRNA-1"/>
    <property type="gene ID" value="NBR_0000099601"/>
</dbReference>
<dbReference type="GO" id="GO:0006572">
    <property type="term" value="P:L-tyrosine catabolic process"/>
    <property type="evidence" value="ECO:0007669"/>
    <property type="project" value="UniProtKB-KW"/>
</dbReference>
<dbReference type="Proteomes" id="UP000271162">
    <property type="component" value="Unassembled WGS sequence"/>
</dbReference>
<dbReference type="SFLD" id="SFLDS00019">
    <property type="entry name" value="Glutathione_Transferase_(cytos"/>
    <property type="match status" value="1"/>
</dbReference>
<evidence type="ECO:0000256" key="1">
    <source>
        <dbReference type="ARBA" id="ARBA00001622"/>
    </source>
</evidence>